<keyword evidence="3" id="KW-1185">Reference proteome</keyword>
<organism evidence="2 3">
    <name type="scientific">Corallococcus carmarthensis</name>
    <dbReference type="NCBI Taxonomy" id="2316728"/>
    <lineage>
        <taxon>Bacteria</taxon>
        <taxon>Pseudomonadati</taxon>
        <taxon>Myxococcota</taxon>
        <taxon>Myxococcia</taxon>
        <taxon>Myxococcales</taxon>
        <taxon>Cystobacterineae</taxon>
        <taxon>Myxococcaceae</taxon>
        <taxon>Corallococcus</taxon>
    </lineage>
</organism>
<evidence type="ECO:0000313" key="2">
    <source>
        <dbReference type="EMBL" id="RKH05937.1"/>
    </source>
</evidence>
<dbReference type="AlphaFoldDB" id="A0A3A8KF36"/>
<evidence type="ECO:0000256" key="1">
    <source>
        <dbReference type="SAM" id="MobiDB-lite"/>
    </source>
</evidence>
<reference evidence="3" key="1">
    <citation type="submission" date="2018-09" db="EMBL/GenBank/DDBJ databases">
        <authorList>
            <person name="Livingstone P.G."/>
            <person name="Whitworth D.E."/>
        </authorList>
    </citation>
    <scope>NUCLEOTIDE SEQUENCE [LARGE SCALE GENOMIC DNA]</scope>
    <source>
        <strain evidence="3">CA043D</strain>
    </source>
</reference>
<proteinExistence type="predicted"/>
<dbReference type="EMBL" id="RAWE01000014">
    <property type="protein sequence ID" value="RKH05937.1"/>
    <property type="molecule type" value="Genomic_DNA"/>
</dbReference>
<dbReference type="OrthoDB" id="5512663at2"/>
<sequence length="114" mass="11971">MARLRKELTSQAPLTPALTSWAEALGDAIGRGMLRALNTGMPGMGSVASASPGNGAVMAGRRRGRPPKTVAGGPVPMDRRCTVNGCTREQRSKGLCSAHYQAERRRQIATGKPA</sequence>
<gene>
    <name evidence="2" type="ORF">D7X32_06535</name>
</gene>
<name>A0A3A8KF36_9BACT</name>
<evidence type="ECO:0000313" key="3">
    <source>
        <dbReference type="Proteomes" id="UP000268313"/>
    </source>
</evidence>
<feature type="region of interest" description="Disordered" evidence="1">
    <location>
        <begin position="45"/>
        <end position="76"/>
    </location>
</feature>
<accession>A0A3A8KF36</accession>
<protein>
    <recommendedName>
        <fullName evidence="4">Vegetative protein</fullName>
    </recommendedName>
</protein>
<dbReference type="RefSeq" id="WP_120601634.1">
    <property type="nucleotide sequence ID" value="NZ_JABFJX010000026.1"/>
</dbReference>
<evidence type="ECO:0008006" key="4">
    <source>
        <dbReference type="Google" id="ProtNLM"/>
    </source>
</evidence>
<dbReference type="Proteomes" id="UP000268313">
    <property type="component" value="Unassembled WGS sequence"/>
</dbReference>
<comment type="caution">
    <text evidence="2">The sequence shown here is derived from an EMBL/GenBank/DDBJ whole genome shotgun (WGS) entry which is preliminary data.</text>
</comment>